<dbReference type="EMBL" id="JBBPBN010000028">
    <property type="protein sequence ID" value="KAK9006622.1"/>
    <property type="molecule type" value="Genomic_DNA"/>
</dbReference>
<dbReference type="Proteomes" id="UP001396334">
    <property type="component" value="Unassembled WGS sequence"/>
</dbReference>
<evidence type="ECO:0000256" key="1">
    <source>
        <dbReference type="SAM" id="MobiDB-lite"/>
    </source>
</evidence>
<evidence type="ECO:0000313" key="3">
    <source>
        <dbReference type="Proteomes" id="UP001396334"/>
    </source>
</evidence>
<feature type="region of interest" description="Disordered" evidence="1">
    <location>
        <begin position="14"/>
        <end position="95"/>
    </location>
</feature>
<accession>A0ABR2R1P4</accession>
<sequence length="109" mass="11784">MVIELGIRTMHALNDSGIRPQSGQKEKGKRNIDPSLTLTPKVEEQGKDNDAARVSKGSTPFLGKQSTTKGMMDRVNSWDDKKYSGGSGSVHKRPKWAVGGSLKKEGCGI</sequence>
<protein>
    <submittedName>
        <fullName evidence="2">Uncharacterized protein</fullName>
    </submittedName>
</protein>
<reference evidence="2 3" key="1">
    <citation type="journal article" date="2024" name="G3 (Bethesda)">
        <title>Genome assembly of Hibiscus sabdariffa L. provides insights into metabolisms of medicinal natural products.</title>
        <authorList>
            <person name="Kim T."/>
        </authorList>
    </citation>
    <scope>NUCLEOTIDE SEQUENCE [LARGE SCALE GENOMIC DNA]</scope>
    <source>
        <strain evidence="2">TK-2024</strain>
        <tissue evidence="2">Old leaves</tissue>
    </source>
</reference>
<name>A0ABR2R1P4_9ROSI</name>
<comment type="caution">
    <text evidence="2">The sequence shown here is derived from an EMBL/GenBank/DDBJ whole genome shotgun (WGS) entry which is preliminary data.</text>
</comment>
<gene>
    <name evidence="2" type="ORF">V6N11_018957</name>
</gene>
<evidence type="ECO:0000313" key="2">
    <source>
        <dbReference type="EMBL" id="KAK9006622.1"/>
    </source>
</evidence>
<feature type="compositionally biased region" description="Basic and acidic residues" evidence="1">
    <location>
        <begin position="41"/>
        <end position="53"/>
    </location>
</feature>
<organism evidence="2 3">
    <name type="scientific">Hibiscus sabdariffa</name>
    <name type="common">roselle</name>
    <dbReference type="NCBI Taxonomy" id="183260"/>
    <lineage>
        <taxon>Eukaryota</taxon>
        <taxon>Viridiplantae</taxon>
        <taxon>Streptophyta</taxon>
        <taxon>Embryophyta</taxon>
        <taxon>Tracheophyta</taxon>
        <taxon>Spermatophyta</taxon>
        <taxon>Magnoliopsida</taxon>
        <taxon>eudicotyledons</taxon>
        <taxon>Gunneridae</taxon>
        <taxon>Pentapetalae</taxon>
        <taxon>rosids</taxon>
        <taxon>malvids</taxon>
        <taxon>Malvales</taxon>
        <taxon>Malvaceae</taxon>
        <taxon>Malvoideae</taxon>
        <taxon>Hibiscus</taxon>
    </lineage>
</organism>
<keyword evidence="3" id="KW-1185">Reference proteome</keyword>
<proteinExistence type="predicted"/>